<dbReference type="SUPFAM" id="SSF63748">
    <property type="entry name" value="Tudor/PWWP/MBT"/>
    <property type="match status" value="1"/>
</dbReference>
<dbReference type="PANTHER" id="PTHR12550:SF70">
    <property type="entry name" value="JIL-1 ANCHORING AND STABILIZING PROTEIN, ISOFORM A"/>
    <property type="match status" value="1"/>
</dbReference>
<dbReference type="PROSITE" id="PS50812">
    <property type="entry name" value="PWWP"/>
    <property type="match status" value="1"/>
</dbReference>
<dbReference type="PANTHER" id="PTHR12550">
    <property type="entry name" value="HEPATOMA-DERIVED GROWTH FACTOR-RELATED"/>
    <property type="match status" value="1"/>
</dbReference>
<sequence>MGKKVREYQAGDFIFAKVKGYPAWPARVHKPNGKKYLVYFYGTGETANLSPNMIFDYAENKDKFLTKTVKRRDFNDGVKQIEHDFANNVPLEQVIGIGAEPSSITAPFNTKIIIQIGPVVLEISAFKQTNKQSNKQTLQLYNIIMIIPLQGKGLPTFLPLLSV</sequence>
<dbReference type="EMBL" id="ODYU01000775">
    <property type="protein sequence ID" value="SOQ36076.1"/>
    <property type="molecule type" value="Genomic_DNA"/>
</dbReference>
<name>A0A2H1V5M8_SPOFR</name>
<dbReference type="AlphaFoldDB" id="A0A2H1V5M8"/>
<dbReference type="SMART" id="SM00293">
    <property type="entry name" value="PWWP"/>
    <property type="match status" value="1"/>
</dbReference>
<organism evidence="2">
    <name type="scientific">Spodoptera frugiperda</name>
    <name type="common">Fall armyworm</name>
    <dbReference type="NCBI Taxonomy" id="7108"/>
    <lineage>
        <taxon>Eukaryota</taxon>
        <taxon>Metazoa</taxon>
        <taxon>Ecdysozoa</taxon>
        <taxon>Arthropoda</taxon>
        <taxon>Hexapoda</taxon>
        <taxon>Insecta</taxon>
        <taxon>Pterygota</taxon>
        <taxon>Neoptera</taxon>
        <taxon>Endopterygota</taxon>
        <taxon>Lepidoptera</taxon>
        <taxon>Glossata</taxon>
        <taxon>Ditrysia</taxon>
        <taxon>Noctuoidea</taxon>
        <taxon>Noctuidae</taxon>
        <taxon>Amphipyrinae</taxon>
        <taxon>Spodoptera</taxon>
    </lineage>
</organism>
<dbReference type="CDD" id="cd05834">
    <property type="entry name" value="PWWP_HRP"/>
    <property type="match status" value="1"/>
</dbReference>
<dbReference type="Pfam" id="PF00855">
    <property type="entry name" value="PWWP"/>
    <property type="match status" value="1"/>
</dbReference>
<gene>
    <name evidence="2" type="ORF">SFRICE_020584</name>
</gene>
<feature type="domain" description="PWWP" evidence="1">
    <location>
        <begin position="10"/>
        <end position="60"/>
    </location>
</feature>
<dbReference type="Gene3D" id="2.30.30.140">
    <property type="match status" value="1"/>
</dbReference>
<dbReference type="InterPro" id="IPR000313">
    <property type="entry name" value="PWWP_dom"/>
</dbReference>
<reference evidence="2" key="1">
    <citation type="submission" date="2016-07" db="EMBL/GenBank/DDBJ databases">
        <authorList>
            <person name="Bretaudeau A."/>
        </authorList>
    </citation>
    <scope>NUCLEOTIDE SEQUENCE</scope>
    <source>
        <strain evidence="2">Rice</strain>
        <tissue evidence="2">Whole body</tissue>
    </source>
</reference>
<dbReference type="OrthoDB" id="62853at2759"/>
<evidence type="ECO:0000259" key="1">
    <source>
        <dbReference type="PROSITE" id="PS50812"/>
    </source>
</evidence>
<protein>
    <submittedName>
        <fullName evidence="2">SFRICE_020584</fullName>
    </submittedName>
</protein>
<accession>A0A2H1V5M8</accession>
<proteinExistence type="predicted"/>
<evidence type="ECO:0000313" key="2">
    <source>
        <dbReference type="EMBL" id="SOQ36076.1"/>
    </source>
</evidence>